<dbReference type="PANTHER" id="PTHR46268:SF6">
    <property type="entry name" value="UNIVERSAL STRESS PROTEIN UP12"/>
    <property type="match status" value="1"/>
</dbReference>
<name>A0A9W6RZN7_9ACTN</name>
<gene>
    <name evidence="3" type="ORF">Airi02_031140</name>
</gene>
<dbReference type="Proteomes" id="UP001165074">
    <property type="component" value="Unassembled WGS sequence"/>
</dbReference>
<sequence length="300" mass="32096">MGRLRREPLSREGLVAEELSPVVVGVDGSDPSRVALRWAAEEAVRRGRPLRIMHALEPWGEVPFYPVPMMTEILQQAGGAILEQAIGEVRGWEPGLPVTTALVAEPASVALRRQAEEAYEVVVGHRGRGGFASLLLGSVSLHTAGYADAPVVVVRDGDRPVRRRIVVGIDLSEHAATALRYAFDAAVVREASLRVIYAWCPPEGPYAVMEVGELAQVAHREAHDIVAPWRDRYPQVAVAEDCPRDHPVKALVAASADADLIVVAARGHTGLRLGSVSHGLIHHARCPVAVVPSGAKGEAG</sequence>
<evidence type="ECO:0000313" key="3">
    <source>
        <dbReference type="EMBL" id="GLY85185.1"/>
    </source>
</evidence>
<evidence type="ECO:0000313" key="4">
    <source>
        <dbReference type="Proteomes" id="UP001165074"/>
    </source>
</evidence>
<dbReference type="Pfam" id="PF00582">
    <property type="entry name" value="Usp"/>
    <property type="match status" value="2"/>
</dbReference>
<protein>
    <submittedName>
        <fullName evidence="3">Universal stress protein</fullName>
    </submittedName>
</protein>
<dbReference type="InterPro" id="IPR006016">
    <property type="entry name" value="UspA"/>
</dbReference>
<accession>A0A9W6RZN7</accession>
<dbReference type="AlphaFoldDB" id="A0A9W6RZN7"/>
<evidence type="ECO:0000256" key="1">
    <source>
        <dbReference type="ARBA" id="ARBA00008791"/>
    </source>
</evidence>
<feature type="domain" description="UspA" evidence="2">
    <location>
        <begin position="163"/>
        <end position="292"/>
    </location>
</feature>
<proteinExistence type="inferred from homology"/>
<keyword evidence="4" id="KW-1185">Reference proteome</keyword>
<reference evidence="3" key="1">
    <citation type="submission" date="2023-03" db="EMBL/GenBank/DDBJ databases">
        <title>Actinoallomurus iriomotensis NBRC 103684.</title>
        <authorList>
            <person name="Ichikawa N."/>
            <person name="Sato H."/>
            <person name="Tonouchi N."/>
        </authorList>
    </citation>
    <scope>NUCLEOTIDE SEQUENCE</scope>
    <source>
        <strain evidence="3">NBRC 103684</strain>
    </source>
</reference>
<evidence type="ECO:0000259" key="2">
    <source>
        <dbReference type="Pfam" id="PF00582"/>
    </source>
</evidence>
<dbReference type="InterPro" id="IPR014729">
    <property type="entry name" value="Rossmann-like_a/b/a_fold"/>
</dbReference>
<dbReference type="PANTHER" id="PTHR46268">
    <property type="entry name" value="STRESS RESPONSE PROTEIN NHAX"/>
    <property type="match status" value="1"/>
</dbReference>
<organism evidence="3 4">
    <name type="scientific">Actinoallomurus iriomotensis</name>
    <dbReference type="NCBI Taxonomy" id="478107"/>
    <lineage>
        <taxon>Bacteria</taxon>
        <taxon>Bacillati</taxon>
        <taxon>Actinomycetota</taxon>
        <taxon>Actinomycetes</taxon>
        <taxon>Streptosporangiales</taxon>
        <taxon>Thermomonosporaceae</taxon>
        <taxon>Actinoallomurus</taxon>
    </lineage>
</organism>
<dbReference type="EMBL" id="BSTK01000004">
    <property type="protein sequence ID" value="GLY85185.1"/>
    <property type="molecule type" value="Genomic_DNA"/>
</dbReference>
<feature type="domain" description="UspA" evidence="2">
    <location>
        <begin position="21"/>
        <end position="155"/>
    </location>
</feature>
<dbReference type="PRINTS" id="PR01438">
    <property type="entry name" value="UNVRSLSTRESS"/>
</dbReference>
<comment type="similarity">
    <text evidence="1">Belongs to the universal stress protein A family.</text>
</comment>
<dbReference type="Gene3D" id="3.40.50.620">
    <property type="entry name" value="HUPs"/>
    <property type="match status" value="2"/>
</dbReference>
<dbReference type="InterPro" id="IPR006015">
    <property type="entry name" value="Universal_stress_UspA"/>
</dbReference>
<dbReference type="SUPFAM" id="SSF52402">
    <property type="entry name" value="Adenine nucleotide alpha hydrolases-like"/>
    <property type="match status" value="2"/>
</dbReference>
<comment type="caution">
    <text evidence="3">The sequence shown here is derived from an EMBL/GenBank/DDBJ whole genome shotgun (WGS) entry which is preliminary data.</text>
</comment>